<dbReference type="Gene3D" id="2.60.40.1120">
    <property type="entry name" value="Carboxypeptidase-like, regulatory domain"/>
    <property type="match status" value="1"/>
</dbReference>
<dbReference type="Pfam" id="PF14686">
    <property type="entry name" value="fn3_3"/>
    <property type="match status" value="1"/>
</dbReference>
<comment type="similarity">
    <text evidence="3">Belongs to the polysaccharide lyase 4 family.</text>
</comment>
<dbReference type="GO" id="GO:0030246">
    <property type="term" value="F:carbohydrate binding"/>
    <property type="evidence" value="ECO:0007669"/>
    <property type="project" value="InterPro"/>
</dbReference>
<dbReference type="SUPFAM" id="SSF49452">
    <property type="entry name" value="Starch-binding domain-like"/>
    <property type="match status" value="1"/>
</dbReference>
<keyword evidence="9" id="KW-0961">Cell wall biogenesis/degradation</keyword>
<dbReference type="InterPro" id="IPR029411">
    <property type="entry name" value="RG-lyase_III"/>
</dbReference>
<sequence>MWKQASKIAIACMALVSSVWGQDEFGYTASSSRYVIHSGNGLTISMARSTCDVVSILYKGQELQYKAKYTHINSGLKELTSSIKTLDDGSDTIQITCEATGITQYYFFRPNENVIYMGTYHDASLALPELRFLARLDRTTVATGIEEATLDGTVGAIEAHDVYAKSDNTTRSKFYSGRPFIHDQIHGVRGDAAGVYFVISEQGYESSSSGPFFRDINNQCTEANELTFYMNSDHTRTEEYRCGFHGPYALMFTDGPTPASPSMVDFDFFQDLTMTGFVNGEQRGEVHGSVVDPNDVLGVNDTVVVGFANANAQYWTELAVGERQFMSPLMKEGTYTMVVYKKQLVVASASVNVDIGNITVQDIQVSYTPISNVIWQIGEWDGTPEGFLNADKIHSMHPSDARMAPWEPLMFNADSDEDAQFPLAQFRGVNDPLTIQFNLTEEQTLTSRTLNIGVTFAQGSARPSIRVNDKWSGPVLTSGAVKTRGVTRGVTTGNYMLYEYTIPVTALAIGTNRIALGIASGTTDPAEPFLHAAVVFDALALS</sequence>
<accession>K3WI88</accession>
<evidence type="ECO:0000256" key="2">
    <source>
        <dbReference type="ARBA" id="ARBA00004613"/>
    </source>
</evidence>
<dbReference type="STRING" id="431595.K3WI88"/>
<evidence type="ECO:0000256" key="7">
    <source>
        <dbReference type="ARBA" id="ARBA00023157"/>
    </source>
</evidence>
<dbReference type="Pfam" id="PF09284">
    <property type="entry name" value="RhgB_N"/>
    <property type="match status" value="1"/>
</dbReference>
<dbReference type="InParanoid" id="K3WI88"/>
<dbReference type="PANTHER" id="PTHR36574:SF1">
    <property type="entry name" value="RHAMNOGALACTURONATE LYASE-RELATED"/>
    <property type="match status" value="1"/>
</dbReference>
<keyword evidence="6 10" id="KW-0732">Signal</keyword>
<feature type="domain" description="Rhamnogalacturonan lyase" evidence="13">
    <location>
        <begin position="283"/>
        <end position="356"/>
    </location>
</feature>
<keyword evidence="7" id="KW-1015">Disulfide bond</keyword>
<keyword evidence="15" id="KW-1185">Reference proteome</keyword>
<evidence type="ECO:0000256" key="3">
    <source>
        <dbReference type="ARBA" id="ARBA00010418"/>
    </source>
</evidence>
<dbReference type="InterPro" id="IPR015364">
    <property type="entry name" value="RhgB_N"/>
</dbReference>
<evidence type="ECO:0000259" key="11">
    <source>
        <dbReference type="Pfam" id="PF09284"/>
    </source>
</evidence>
<dbReference type="OMA" id="FKIGDWD"/>
<feature type="signal peptide" evidence="10">
    <location>
        <begin position="1"/>
        <end position="21"/>
    </location>
</feature>
<keyword evidence="8" id="KW-0456">Lyase</keyword>
<dbReference type="InterPro" id="IPR014718">
    <property type="entry name" value="GH-type_carb-bd"/>
</dbReference>
<dbReference type="AlphaFoldDB" id="K3WI88"/>
<evidence type="ECO:0000256" key="4">
    <source>
        <dbReference type="ARBA" id="ARBA00012437"/>
    </source>
</evidence>
<evidence type="ECO:0000313" key="15">
    <source>
        <dbReference type="Proteomes" id="UP000019132"/>
    </source>
</evidence>
<keyword evidence="5" id="KW-0964">Secreted</keyword>
<protein>
    <recommendedName>
        <fullName evidence="4">rhamnogalacturonan endolyase</fullName>
        <ecNumber evidence="4">4.2.2.23</ecNumber>
    </recommendedName>
</protein>
<dbReference type="InterPro" id="IPR013784">
    <property type="entry name" value="Carb-bd-like_fold"/>
</dbReference>
<dbReference type="eggNOG" id="ENOG502QTKY">
    <property type="taxonomic scope" value="Eukaryota"/>
</dbReference>
<name>K3WI88_GLOUD</name>
<evidence type="ECO:0000256" key="9">
    <source>
        <dbReference type="ARBA" id="ARBA00023316"/>
    </source>
</evidence>
<dbReference type="GO" id="GO:0071555">
    <property type="term" value="P:cell wall organization"/>
    <property type="evidence" value="ECO:0007669"/>
    <property type="project" value="UniProtKB-KW"/>
</dbReference>
<dbReference type="CDD" id="cd10320">
    <property type="entry name" value="RGL4_N"/>
    <property type="match status" value="1"/>
</dbReference>
<dbReference type="CDD" id="cd10317">
    <property type="entry name" value="RGL4_C"/>
    <property type="match status" value="1"/>
</dbReference>
<dbReference type="SUPFAM" id="SSF74650">
    <property type="entry name" value="Galactose mutarotase-like"/>
    <property type="match status" value="1"/>
</dbReference>
<reference evidence="14" key="3">
    <citation type="submission" date="2015-02" db="UniProtKB">
        <authorList>
            <consortium name="EnsemblProtists"/>
        </authorList>
    </citation>
    <scope>IDENTIFICATION</scope>
    <source>
        <strain evidence="14">DAOM BR144</strain>
    </source>
</reference>
<evidence type="ECO:0000256" key="6">
    <source>
        <dbReference type="ARBA" id="ARBA00022729"/>
    </source>
</evidence>
<dbReference type="Gene3D" id="2.70.98.10">
    <property type="match status" value="1"/>
</dbReference>
<dbReference type="Gene3D" id="2.60.120.260">
    <property type="entry name" value="Galactose-binding domain-like"/>
    <property type="match status" value="1"/>
</dbReference>
<comment type="catalytic activity">
    <reaction evidence="1">
        <text>Endotype eliminative cleavage of L-alpha-rhamnopyranosyl-(1-&gt;4)-alpha-D-galactopyranosyluronic acid bonds of rhamnogalacturonan I domains in ramified hairy regions of pectin leaving L-rhamnopyranose at the reducing end and 4-deoxy-4,5-unsaturated D-galactopyranosyluronic acid at the non-reducing end.</text>
        <dbReference type="EC" id="4.2.2.23"/>
    </reaction>
</comment>
<dbReference type="InterPro" id="IPR008979">
    <property type="entry name" value="Galactose-bd-like_sf"/>
</dbReference>
<evidence type="ECO:0000256" key="5">
    <source>
        <dbReference type="ARBA" id="ARBA00022525"/>
    </source>
</evidence>
<dbReference type="VEuPathDB" id="FungiDB:PYU1_G004669"/>
<evidence type="ECO:0000256" key="10">
    <source>
        <dbReference type="SAM" id="SignalP"/>
    </source>
</evidence>
<dbReference type="EnsemblProtists" id="PYU1_T004680">
    <property type="protein sequence ID" value="PYU1_T004680"/>
    <property type="gene ID" value="PYU1_G004669"/>
</dbReference>
<reference evidence="15" key="1">
    <citation type="journal article" date="2010" name="Genome Biol.">
        <title>Genome sequence of the necrotrophic plant pathogen Pythium ultimum reveals original pathogenicity mechanisms and effector repertoire.</title>
        <authorList>
            <person name="Levesque C.A."/>
            <person name="Brouwer H."/>
            <person name="Cano L."/>
            <person name="Hamilton J.P."/>
            <person name="Holt C."/>
            <person name="Huitema E."/>
            <person name="Raffaele S."/>
            <person name="Robideau G.P."/>
            <person name="Thines M."/>
            <person name="Win J."/>
            <person name="Zerillo M.M."/>
            <person name="Beakes G.W."/>
            <person name="Boore J.L."/>
            <person name="Busam D."/>
            <person name="Dumas B."/>
            <person name="Ferriera S."/>
            <person name="Fuerstenberg S.I."/>
            <person name="Gachon C.M."/>
            <person name="Gaulin E."/>
            <person name="Govers F."/>
            <person name="Grenville-Briggs L."/>
            <person name="Horner N."/>
            <person name="Hostetler J."/>
            <person name="Jiang R.H."/>
            <person name="Johnson J."/>
            <person name="Krajaejun T."/>
            <person name="Lin H."/>
            <person name="Meijer H.J."/>
            <person name="Moore B."/>
            <person name="Morris P."/>
            <person name="Phuntmart V."/>
            <person name="Puiu D."/>
            <person name="Shetty J."/>
            <person name="Stajich J.E."/>
            <person name="Tripathy S."/>
            <person name="Wawra S."/>
            <person name="van West P."/>
            <person name="Whitty B.R."/>
            <person name="Coutinho P.M."/>
            <person name="Henrissat B."/>
            <person name="Martin F."/>
            <person name="Thomas P.D."/>
            <person name="Tyler B.M."/>
            <person name="De Vries R.P."/>
            <person name="Kamoun S."/>
            <person name="Yandell M."/>
            <person name="Tisserat N."/>
            <person name="Buell C.R."/>
        </authorList>
    </citation>
    <scope>NUCLEOTIDE SEQUENCE</scope>
    <source>
        <strain evidence="15">DAOM:BR144</strain>
    </source>
</reference>
<evidence type="ECO:0000259" key="12">
    <source>
        <dbReference type="Pfam" id="PF14683"/>
    </source>
</evidence>
<dbReference type="HOGENOM" id="CLU_037882_1_1_1"/>
<organism evidence="14 15">
    <name type="scientific">Globisporangium ultimum (strain ATCC 200006 / CBS 805.95 / DAOM BR144)</name>
    <name type="common">Pythium ultimum</name>
    <dbReference type="NCBI Taxonomy" id="431595"/>
    <lineage>
        <taxon>Eukaryota</taxon>
        <taxon>Sar</taxon>
        <taxon>Stramenopiles</taxon>
        <taxon>Oomycota</taxon>
        <taxon>Peronosporomycetes</taxon>
        <taxon>Pythiales</taxon>
        <taxon>Pythiaceae</taxon>
        <taxon>Globisporangium</taxon>
    </lineage>
</organism>
<dbReference type="GO" id="GO:0102210">
    <property type="term" value="F:rhamnogalacturonan endolyase activity"/>
    <property type="evidence" value="ECO:0007669"/>
    <property type="project" value="UniProtKB-EC"/>
</dbReference>
<dbReference type="SUPFAM" id="SSF49785">
    <property type="entry name" value="Galactose-binding domain-like"/>
    <property type="match status" value="1"/>
</dbReference>
<evidence type="ECO:0000313" key="14">
    <source>
        <dbReference type="EnsemblProtists" id="PYU1_T004680"/>
    </source>
</evidence>
<evidence type="ECO:0000259" key="13">
    <source>
        <dbReference type="Pfam" id="PF14686"/>
    </source>
</evidence>
<dbReference type="GO" id="GO:0045490">
    <property type="term" value="P:pectin catabolic process"/>
    <property type="evidence" value="ECO:0007669"/>
    <property type="project" value="TreeGrafter"/>
</dbReference>
<dbReference type="Proteomes" id="UP000019132">
    <property type="component" value="Unassembled WGS sequence"/>
</dbReference>
<dbReference type="InterPro" id="IPR011013">
    <property type="entry name" value="Gal_mutarotase_sf_dom"/>
</dbReference>
<feature type="domain" description="Rhamnogalacturonan lyase" evidence="12">
    <location>
        <begin position="374"/>
        <end position="541"/>
    </location>
</feature>
<dbReference type="EMBL" id="GL376631">
    <property type="status" value="NOT_ANNOTATED_CDS"/>
    <property type="molecule type" value="Genomic_DNA"/>
</dbReference>
<evidence type="ECO:0000256" key="1">
    <source>
        <dbReference type="ARBA" id="ARBA00001324"/>
    </source>
</evidence>
<dbReference type="Pfam" id="PF14683">
    <property type="entry name" value="CBM-like"/>
    <property type="match status" value="1"/>
</dbReference>
<dbReference type="PANTHER" id="PTHR36574">
    <property type="entry name" value="RHAMNOGALACTURONATE LYASE-RELATED"/>
    <property type="match status" value="1"/>
</dbReference>
<dbReference type="InterPro" id="IPR029413">
    <property type="entry name" value="RG-lyase_II"/>
</dbReference>
<comment type="subcellular location">
    <subcellularLocation>
        <location evidence="2">Secreted</location>
    </subcellularLocation>
</comment>
<evidence type="ECO:0000256" key="8">
    <source>
        <dbReference type="ARBA" id="ARBA00023239"/>
    </source>
</evidence>
<feature type="domain" description="Rhamnogalacturonase B N-terminal" evidence="11">
    <location>
        <begin position="25"/>
        <end position="276"/>
    </location>
</feature>
<reference evidence="15" key="2">
    <citation type="submission" date="2010-04" db="EMBL/GenBank/DDBJ databases">
        <authorList>
            <person name="Buell R."/>
            <person name="Hamilton J."/>
            <person name="Hostetler J."/>
        </authorList>
    </citation>
    <scope>NUCLEOTIDE SEQUENCE [LARGE SCALE GENOMIC DNA]</scope>
    <source>
        <strain evidence="15">DAOM:BR144</strain>
    </source>
</reference>
<dbReference type="InterPro" id="IPR016590">
    <property type="entry name" value="Rhamnogalacturonase_B"/>
</dbReference>
<feature type="chain" id="PRO_5003867686" description="rhamnogalacturonan endolyase" evidence="10">
    <location>
        <begin position="22"/>
        <end position="542"/>
    </location>
</feature>
<dbReference type="EC" id="4.2.2.23" evidence="4"/>
<proteinExistence type="inferred from homology"/>
<dbReference type="GO" id="GO:0005576">
    <property type="term" value="C:extracellular region"/>
    <property type="evidence" value="ECO:0007669"/>
    <property type="project" value="UniProtKB-SubCell"/>
</dbReference>